<dbReference type="EMBL" id="LZEX01000001">
    <property type="protein sequence ID" value="OBU11200.1"/>
    <property type="molecule type" value="Genomic_DNA"/>
</dbReference>
<dbReference type="AlphaFoldDB" id="A0A1B8HPJ3"/>
<keyword evidence="14" id="KW-1185">Reference proteome</keyword>
<evidence type="ECO:0000256" key="3">
    <source>
        <dbReference type="ARBA" id="ARBA00022448"/>
    </source>
</evidence>
<dbReference type="InterPro" id="IPR014297">
    <property type="entry name" value="DMSO_DmsB"/>
</dbReference>
<dbReference type="PROSITE" id="PS51379">
    <property type="entry name" value="4FE4S_FER_2"/>
    <property type="match status" value="2"/>
</dbReference>
<proteinExistence type="predicted"/>
<sequence>MSDFKEYAPVSDEQLGFFIDSSRCSGCKACQVACKDKNNLEVGRKFRRVYEVQGGGFAPNGQGGYENNVFSYTLTISCNHCDDPVCVKNCPTTAMHKRPGDGIVRVDTDKCVGCGYCAWSCPYGAPQMNKDTGQMSKCDLCVDLLAEGQNPVCVDTCPLNAIKFGKIRELREKYGHLSQVQGLPDFTITQPNLVIKPHKGAQNKGEATS</sequence>
<dbReference type="InterPro" id="IPR050954">
    <property type="entry name" value="ET_IronSulfur_Cluster-Binding"/>
</dbReference>
<gene>
    <name evidence="11" type="ORF">AYY17_00085</name>
    <name evidence="12" type="ORF">AYY18_15020</name>
</gene>
<dbReference type="EMBL" id="LZEY01000005">
    <property type="protein sequence ID" value="OBU12454.1"/>
    <property type="molecule type" value="Genomic_DNA"/>
</dbReference>
<dbReference type="OrthoDB" id="9779457at2"/>
<dbReference type="STRING" id="368603.AYY16_03975"/>
<evidence type="ECO:0000256" key="6">
    <source>
        <dbReference type="ARBA" id="ARBA00022737"/>
    </source>
</evidence>
<dbReference type="InterPro" id="IPR017900">
    <property type="entry name" value="4Fe4S_Fe_S_CS"/>
</dbReference>
<reference evidence="14" key="1">
    <citation type="submission" date="2016-06" db="EMBL/GenBank/DDBJ databases">
        <authorList>
            <person name="Butler K."/>
        </authorList>
    </citation>
    <scope>NUCLEOTIDE SEQUENCE [LARGE SCALE GENOMIC DNA]</scope>
    <source>
        <strain evidence="14">GCSL-Mp20</strain>
    </source>
</reference>
<keyword evidence="9" id="KW-0411">Iron-sulfur</keyword>
<evidence type="ECO:0000313" key="12">
    <source>
        <dbReference type="EMBL" id="OBU12454.1"/>
    </source>
</evidence>
<evidence type="ECO:0000256" key="4">
    <source>
        <dbReference type="ARBA" id="ARBA00022485"/>
    </source>
</evidence>
<dbReference type="GO" id="GO:0051539">
    <property type="term" value="F:4 iron, 4 sulfur cluster binding"/>
    <property type="evidence" value="ECO:0007669"/>
    <property type="project" value="UniProtKB-KW"/>
</dbReference>
<name>A0A1B8HPJ3_9GAMM</name>
<evidence type="ECO:0000313" key="13">
    <source>
        <dbReference type="Proteomes" id="UP000092247"/>
    </source>
</evidence>
<keyword evidence="5" id="KW-0479">Metal-binding</keyword>
<dbReference type="GO" id="GO:0046872">
    <property type="term" value="F:metal ion binding"/>
    <property type="evidence" value="ECO:0007669"/>
    <property type="project" value="UniProtKB-KW"/>
</dbReference>
<evidence type="ECO:0000313" key="11">
    <source>
        <dbReference type="EMBL" id="OBU11200.1"/>
    </source>
</evidence>
<evidence type="ECO:0000256" key="1">
    <source>
        <dbReference type="ARBA" id="ARBA00001966"/>
    </source>
</evidence>
<keyword evidence="4" id="KW-0004">4Fe-4S</keyword>
<comment type="caution">
    <text evidence="11">The sequence shown here is derived from an EMBL/GenBank/DDBJ whole genome shotgun (WGS) entry which is preliminary data.</text>
</comment>
<evidence type="ECO:0000256" key="7">
    <source>
        <dbReference type="ARBA" id="ARBA00022982"/>
    </source>
</evidence>
<accession>A0A1B8HPJ3</accession>
<comment type="function">
    <text evidence="2">Electron transfer subunit of the terminal reductase during anaerobic growth on various sulfoxide and N-oxide compounds.</text>
</comment>
<keyword evidence="7" id="KW-0249">Electron transport</keyword>
<comment type="cofactor">
    <cofactor evidence="1">
        <name>[4Fe-4S] cluster</name>
        <dbReference type="ChEBI" id="CHEBI:49883"/>
    </cofactor>
</comment>
<evidence type="ECO:0000256" key="5">
    <source>
        <dbReference type="ARBA" id="ARBA00022723"/>
    </source>
</evidence>
<dbReference type="Proteomes" id="UP000092247">
    <property type="component" value="Unassembled WGS sequence"/>
</dbReference>
<keyword evidence="3" id="KW-0813">Transport</keyword>
<dbReference type="Proteomes" id="UP000092377">
    <property type="component" value="Unassembled WGS sequence"/>
</dbReference>
<evidence type="ECO:0000313" key="14">
    <source>
        <dbReference type="Proteomes" id="UP000092377"/>
    </source>
</evidence>
<dbReference type="Pfam" id="PF13247">
    <property type="entry name" value="Fer4_11"/>
    <property type="match status" value="1"/>
</dbReference>
<feature type="domain" description="4Fe-4S ferredoxin-type" evidence="10">
    <location>
        <begin position="15"/>
        <end position="45"/>
    </location>
</feature>
<organism evidence="11 13">
    <name type="scientific">Morganella psychrotolerans</name>
    <dbReference type="NCBI Taxonomy" id="368603"/>
    <lineage>
        <taxon>Bacteria</taxon>
        <taxon>Pseudomonadati</taxon>
        <taxon>Pseudomonadota</taxon>
        <taxon>Gammaproteobacteria</taxon>
        <taxon>Enterobacterales</taxon>
        <taxon>Morganellaceae</taxon>
        <taxon>Morganella</taxon>
    </lineage>
</organism>
<dbReference type="RefSeq" id="WP_067399549.1">
    <property type="nucleotide sequence ID" value="NZ_LZEX01000001.1"/>
</dbReference>
<protein>
    <submittedName>
        <fullName evidence="11">Dimethylsulfoxide reductase, chain B</fullName>
    </submittedName>
</protein>
<dbReference type="PROSITE" id="PS00198">
    <property type="entry name" value="4FE4S_FER_1"/>
    <property type="match status" value="1"/>
</dbReference>
<reference evidence="11 13" key="2">
    <citation type="submission" date="2016-06" db="EMBL/GenBank/DDBJ databases">
        <authorList>
            <person name="Kjaerup R.B."/>
            <person name="Dalgaard T.S."/>
            <person name="Juul-Madsen H.R."/>
        </authorList>
    </citation>
    <scope>NUCLEOTIDE SEQUENCE [LARGE SCALE GENOMIC DNA]</scope>
    <source>
        <strain evidence="12">GCSL-Mp20</strain>
        <strain evidence="11 13">GCSL-Mp3</strain>
    </source>
</reference>
<dbReference type="InterPro" id="IPR017896">
    <property type="entry name" value="4Fe4S_Fe-S-bd"/>
</dbReference>
<dbReference type="Gene3D" id="3.30.70.20">
    <property type="match status" value="2"/>
</dbReference>
<dbReference type="PANTHER" id="PTHR43177:SF5">
    <property type="entry name" value="ANAEROBIC DIMETHYL SULFOXIDE REDUCTASE CHAIN B-RELATED"/>
    <property type="match status" value="1"/>
</dbReference>
<evidence type="ECO:0000256" key="9">
    <source>
        <dbReference type="ARBA" id="ARBA00023014"/>
    </source>
</evidence>
<evidence type="ECO:0000256" key="8">
    <source>
        <dbReference type="ARBA" id="ARBA00023004"/>
    </source>
</evidence>
<dbReference type="CDD" id="cd16371">
    <property type="entry name" value="DMSOR_beta_like"/>
    <property type="match status" value="1"/>
</dbReference>
<dbReference type="PANTHER" id="PTHR43177">
    <property type="entry name" value="PROTEIN NRFC"/>
    <property type="match status" value="1"/>
</dbReference>
<keyword evidence="6" id="KW-0677">Repeat</keyword>
<evidence type="ECO:0000259" key="10">
    <source>
        <dbReference type="PROSITE" id="PS51379"/>
    </source>
</evidence>
<dbReference type="NCBIfam" id="TIGR02951">
    <property type="entry name" value="DMSO_dmsB"/>
    <property type="match status" value="1"/>
</dbReference>
<feature type="domain" description="4Fe-4S ferredoxin-type" evidence="10">
    <location>
        <begin position="102"/>
        <end position="131"/>
    </location>
</feature>
<dbReference type="SUPFAM" id="SSF54862">
    <property type="entry name" value="4Fe-4S ferredoxins"/>
    <property type="match status" value="1"/>
</dbReference>
<keyword evidence="8" id="KW-0408">Iron</keyword>
<evidence type="ECO:0000256" key="2">
    <source>
        <dbReference type="ARBA" id="ARBA00003584"/>
    </source>
</evidence>